<organism evidence="1">
    <name type="scientific">uncultured Caudovirales phage</name>
    <dbReference type="NCBI Taxonomy" id="2100421"/>
    <lineage>
        <taxon>Viruses</taxon>
        <taxon>Duplodnaviria</taxon>
        <taxon>Heunggongvirae</taxon>
        <taxon>Uroviricota</taxon>
        <taxon>Caudoviricetes</taxon>
        <taxon>Peduoviridae</taxon>
        <taxon>Maltschvirus</taxon>
        <taxon>Maltschvirus maltsch</taxon>
    </lineage>
</organism>
<accession>A0A6J5NK05</accession>
<reference evidence="1" key="1">
    <citation type="submission" date="2020-04" db="EMBL/GenBank/DDBJ databases">
        <authorList>
            <person name="Chiriac C."/>
            <person name="Salcher M."/>
            <person name="Ghai R."/>
            <person name="Kavagutti S V."/>
        </authorList>
    </citation>
    <scope>NUCLEOTIDE SEQUENCE</scope>
</reference>
<proteinExistence type="predicted"/>
<dbReference type="EMBL" id="LR798346">
    <property type="protein sequence ID" value="CAB5225492.1"/>
    <property type="molecule type" value="Genomic_DNA"/>
</dbReference>
<gene>
    <name evidence="1" type="ORF">UFOVP686_41</name>
    <name evidence="2" type="ORF">UFOVP752_25</name>
</gene>
<evidence type="ECO:0000313" key="1">
    <source>
        <dbReference type="EMBL" id="CAB4157781.1"/>
    </source>
</evidence>
<protein>
    <submittedName>
        <fullName evidence="1">Uncharacterized protein</fullName>
    </submittedName>
</protein>
<name>A0A6J5NK05_9CAUD</name>
<dbReference type="EMBL" id="LR796654">
    <property type="protein sequence ID" value="CAB4157781.1"/>
    <property type="molecule type" value="Genomic_DNA"/>
</dbReference>
<evidence type="ECO:0000313" key="2">
    <source>
        <dbReference type="EMBL" id="CAB5225492.1"/>
    </source>
</evidence>
<sequence>MTLKELSSELIAAKKLETEAKTKRMEIERQIVDLLGAGNSAGFQVASVYSYQADPACLMMATMTWPAELQPAYLSPKIDEPRLNKIKSEMPTLWQQIAHLVDIEYKQINLSVSVE</sequence>